<keyword evidence="1" id="KW-0812">Transmembrane</keyword>
<keyword evidence="1" id="KW-0472">Membrane</keyword>
<name>A0ABV8EGV5_9HYPH</name>
<proteinExistence type="predicted"/>
<dbReference type="InterPro" id="IPR007047">
    <property type="entry name" value="Flp_Fap"/>
</dbReference>
<dbReference type="EMBL" id="JBHSBD010000131">
    <property type="protein sequence ID" value="MFC3970982.1"/>
    <property type="molecule type" value="Genomic_DNA"/>
</dbReference>
<accession>A0ABV8EGV5</accession>
<feature type="transmembrane region" description="Helical" evidence="1">
    <location>
        <begin position="12"/>
        <end position="33"/>
    </location>
</feature>
<dbReference type="Pfam" id="PF04964">
    <property type="entry name" value="Flp_Fap"/>
    <property type="match status" value="1"/>
</dbReference>
<gene>
    <name evidence="2" type="ORF">ACFOVS_23210</name>
</gene>
<sequence length="50" mass="5197">MRYLRHAEGATAVEYGLLAGIIGGALILGIGAFSDNLSAMFTTINDLIKG</sequence>
<dbReference type="Proteomes" id="UP001595697">
    <property type="component" value="Unassembled WGS sequence"/>
</dbReference>
<dbReference type="RefSeq" id="WP_281435203.1">
    <property type="nucleotide sequence ID" value="NZ_JALJQZ010000047.1"/>
</dbReference>
<keyword evidence="1" id="KW-1133">Transmembrane helix</keyword>
<protein>
    <submittedName>
        <fullName evidence="2">Flp family type IVb pilin</fullName>
    </submittedName>
</protein>
<keyword evidence="3" id="KW-1185">Reference proteome</keyword>
<organism evidence="2 3">
    <name type="scientific">Rhizobium lemnae</name>
    <dbReference type="NCBI Taxonomy" id="1214924"/>
    <lineage>
        <taxon>Bacteria</taxon>
        <taxon>Pseudomonadati</taxon>
        <taxon>Pseudomonadota</taxon>
        <taxon>Alphaproteobacteria</taxon>
        <taxon>Hyphomicrobiales</taxon>
        <taxon>Rhizobiaceae</taxon>
        <taxon>Rhizobium/Agrobacterium group</taxon>
        <taxon>Rhizobium</taxon>
    </lineage>
</organism>
<evidence type="ECO:0000256" key="1">
    <source>
        <dbReference type="SAM" id="Phobius"/>
    </source>
</evidence>
<evidence type="ECO:0000313" key="2">
    <source>
        <dbReference type="EMBL" id="MFC3970982.1"/>
    </source>
</evidence>
<reference evidence="3" key="1">
    <citation type="journal article" date="2019" name="Int. J. Syst. Evol. Microbiol.">
        <title>The Global Catalogue of Microorganisms (GCM) 10K type strain sequencing project: providing services to taxonomists for standard genome sequencing and annotation.</title>
        <authorList>
            <consortium name="The Broad Institute Genomics Platform"/>
            <consortium name="The Broad Institute Genome Sequencing Center for Infectious Disease"/>
            <person name="Wu L."/>
            <person name="Ma J."/>
        </authorList>
    </citation>
    <scope>NUCLEOTIDE SEQUENCE [LARGE SCALE GENOMIC DNA]</scope>
    <source>
        <strain evidence="3">TBRC 5781</strain>
    </source>
</reference>
<comment type="caution">
    <text evidence="2">The sequence shown here is derived from an EMBL/GenBank/DDBJ whole genome shotgun (WGS) entry which is preliminary data.</text>
</comment>
<evidence type="ECO:0000313" key="3">
    <source>
        <dbReference type="Proteomes" id="UP001595697"/>
    </source>
</evidence>